<feature type="transmembrane region" description="Helical" evidence="1">
    <location>
        <begin position="193"/>
        <end position="219"/>
    </location>
</feature>
<evidence type="ECO:0000313" key="2">
    <source>
        <dbReference type="EMBL" id="KAJ7346528.1"/>
    </source>
</evidence>
<sequence length="271" mass="28947">MLAAALAVLSTPVHTGLFPYAWGTTLHASRISLVFHTNVQMSSSRLSWGAHMLGFLLMCWGGTFASHALLSIPAPQLYALGPWVNYSAVHILFTVLLHYFPIPDASLTNAVLFPLDGLLRVNSVIHALSHLANPSVSPLLVASPLFHFILGAAASSGGGLLAGTLNVWTPNWHFSTPPPLRTGVWGLWSTLDIWAGGVVAATYSILTAHPAFVFLRAYIASPDSKPLSIRDARGVSAAVMIILFGLRVYAANTAPRPPVATKPSEKKVKTQ</sequence>
<reference evidence="2" key="1">
    <citation type="submission" date="2023-03" db="EMBL/GenBank/DDBJ databases">
        <title>Massive genome expansion in bonnet fungi (Mycena s.s.) driven by repeated elements and novel gene families across ecological guilds.</title>
        <authorList>
            <consortium name="Lawrence Berkeley National Laboratory"/>
            <person name="Harder C.B."/>
            <person name="Miyauchi S."/>
            <person name="Viragh M."/>
            <person name="Kuo A."/>
            <person name="Thoen E."/>
            <person name="Andreopoulos B."/>
            <person name="Lu D."/>
            <person name="Skrede I."/>
            <person name="Drula E."/>
            <person name="Henrissat B."/>
            <person name="Morin E."/>
            <person name="Kohler A."/>
            <person name="Barry K."/>
            <person name="LaButti K."/>
            <person name="Morin E."/>
            <person name="Salamov A."/>
            <person name="Lipzen A."/>
            <person name="Mereny Z."/>
            <person name="Hegedus B."/>
            <person name="Baldrian P."/>
            <person name="Stursova M."/>
            <person name="Weitz H."/>
            <person name="Taylor A."/>
            <person name="Grigoriev I.V."/>
            <person name="Nagy L.G."/>
            <person name="Martin F."/>
            <person name="Kauserud H."/>
        </authorList>
    </citation>
    <scope>NUCLEOTIDE SEQUENCE</scope>
    <source>
        <strain evidence="2">CBHHK002</strain>
    </source>
</reference>
<keyword evidence="3" id="KW-1185">Reference proteome</keyword>
<dbReference type="AlphaFoldDB" id="A0AAD7ERX9"/>
<evidence type="ECO:0000313" key="3">
    <source>
        <dbReference type="Proteomes" id="UP001218218"/>
    </source>
</evidence>
<comment type="caution">
    <text evidence="2">The sequence shown here is derived from an EMBL/GenBank/DDBJ whole genome shotgun (WGS) entry which is preliminary data.</text>
</comment>
<proteinExistence type="predicted"/>
<evidence type="ECO:0000256" key="1">
    <source>
        <dbReference type="SAM" id="Phobius"/>
    </source>
</evidence>
<accession>A0AAD7ERX9</accession>
<feature type="transmembrane region" description="Helical" evidence="1">
    <location>
        <begin position="77"/>
        <end position="100"/>
    </location>
</feature>
<feature type="transmembrane region" description="Helical" evidence="1">
    <location>
        <begin position="48"/>
        <end position="70"/>
    </location>
</feature>
<keyword evidence="1" id="KW-0472">Membrane</keyword>
<feature type="transmembrane region" description="Helical" evidence="1">
    <location>
        <begin position="145"/>
        <end position="168"/>
    </location>
</feature>
<keyword evidence="1" id="KW-0812">Transmembrane</keyword>
<feature type="transmembrane region" description="Helical" evidence="1">
    <location>
        <begin position="231"/>
        <end position="250"/>
    </location>
</feature>
<gene>
    <name evidence="2" type="ORF">DFH08DRAFT_868505</name>
</gene>
<dbReference type="Proteomes" id="UP001218218">
    <property type="component" value="Unassembled WGS sequence"/>
</dbReference>
<organism evidence="2 3">
    <name type="scientific">Mycena albidolilacea</name>
    <dbReference type="NCBI Taxonomy" id="1033008"/>
    <lineage>
        <taxon>Eukaryota</taxon>
        <taxon>Fungi</taxon>
        <taxon>Dikarya</taxon>
        <taxon>Basidiomycota</taxon>
        <taxon>Agaricomycotina</taxon>
        <taxon>Agaricomycetes</taxon>
        <taxon>Agaricomycetidae</taxon>
        <taxon>Agaricales</taxon>
        <taxon>Marasmiineae</taxon>
        <taxon>Mycenaceae</taxon>
        <taxon>Mycena</taxon>
    </lineage>
</organism>
<protein>
    <submittedName>
        <fullName evidence="2">Uncharacterized protein</fullName>
    </submittedName>
</protein>
<dbReference type="EMBL" id="JARIHO010000020">
    <property type="protein sequence ID" value="KAJ7346528.1"/>
    <property type="molecule type" value="Genomic_DNA"/>
</dbReference>
<keyword evidence="1" id="KW-1133">Transmembrane helix</keyword>
<name>A0AAD7ERX9_9AGAR</name>